<comment type="caution">
    <text evidence="3">The sequence shown here is derived from an EMBL/GenBank/DDBJ whole genome shotgun (WGS) entry which is preliminary data.</text>
</comment>
<dbReference type="Proteomes" id="UP000295361">
    <property type="component" value="Unassembled WGS sequence"/>
</dbReference>
<gene>
    <name evidence="3" type="ORF">DES47_104491</name>
</gene>
<dbReference type="NCBIfam" id="TIGR02595">
    <property type="entry name" value="PEP_CTERM"/>
    <property type="match status" value="1"/>
</dbReference>
<dbReference type="AlphaFoldDB" id="A0A4R6QLU0"/>
<protein>
    <submittedName>
        <fullName evidence="3">Putative secreted protein with PEP-CTERM sorting signal</fullName>
    </submittedName>
</protein>
<dbReference type="PROSITE" id="PS51257">
    <property type="entry name" value="PROKAR_LIPOPROTEIN"/>
    <property type="match status" value="1"/>
</dbReference>
<feature type="chain" id="PRO_5020267864" evidence="1">
    <location>
        <begin position="22"/>
        <end position="172"/>
    </location>
</feature>
<dbReference type="Pfam" id="PF07589">
    <property type="entry name" value="PEP-CTERM"/>
    <property type="match status" value="1"/>
</dbReference>
<dbReference type="InterPro" id="IPR013424">
    <property type="entry name" value="Ice-binding_C"/>
</dbReference>
<reference evidence="3 4" key="1">
    <citation type="submission" date="2019-03" db="EMBL/GenBank/DDBJ databases">
        <title>Genomic Encyclopedia of Type Strains, Phase IV (KMG-IV): sequencing the most valuable type-strain genomes for metagenomic binning, comparative biology and taxonomic classification.</title>
        <authorList>
            <person name="Goeker M."/>
        </authorList>
    </citation>
    <scope>NUCLEOTIDE SEQUENCE [LARGE SCALE GENOMIC DNA]</scope>
    <source>
        <strain evidence="3 4">DSM 16998</strain>
    </source>
</reference>
<organism evidence="3 4">
    <name type="scientific">Roseateles toxinivorans</name>
    <dbReference type="NCBI Taxonomy" id="270368"/>
    <lineage>
        <taxon>Bacteria</taxon>
        <taxon>Pseudomonadati</taxon>
        <taxon>Pseudomonadota</taxon>
        <taxon>Betaproteobacteria</taxon>
        <taxon>Burkholderiales</taxon>
        <taxon>Sphaerotilaceae</taxon>
        <taxon>Roseateles</taxon>
    </lineage>
</organism>
<dbReference type="InParanoid" id="A0A4R6QLU0"/>
<sequence>MKKKHFALAGLAMLACGSVFAEDDTVNYLGSLNPGLVNQFVNFGTDKSVSGLFHDVFNFSFSGVTPPSIGAATGVQIQFNLSTPNVDFSNVALNGVGGTVSNLGVSSFFFTAPVMGAAGPVTYVLEVWGTAEQTAKYGGSLNVATVPEPESYALMLAGLGALGFMVRRRKQS</sequence>
<evidence type="ECO:0000256" key="1">
    <source>
        <dbReference type="SAM" id="SignalP"/>
    </source>
</evidence>
<proteinExistence type="predicted"/>
<feature type="signal peptide" evidence="1">
    <location>
        <begin position="1"/>
        <end position="21"/>
    </location>
</feature>
<feature type="domain" description="Ice-binding protein C-terminal" evidence="2">
    <location>
        <begin position="145"/>
        <end position="169"/>
    </location>
</feature>
<evidence type="ECO:0000313" key="3">
    <source>
        <dbReference type="EMBL" id="TDP64202.1"/>
    </source>
</evidence>
<evidence type="ECO:0000313" key="4">
    <source>
        <dbReference type="Proteomes" id="UP000295361"/>
    </source>
</evidence>
<dbReference type="EMBL" id="SNXS01000004">
    <property type="protein sequence ID" value="TDP64202.1"/>
    <property type="molecule type" value="Genomic_DNA"/>
</dbReference>
<dbReference type="NCBIfam" id="NF038126">
    <property type="entry name" value="PEP_CTERM_FxDxF"/>
    <property type="match status" value="1"/>
</dbReference>
<name>A0A4R6QLU0_9BURK</name>
<keyword evidence="4" id="KW-1185">Reference proteome</keyword>
<dbReference type="RefSeq" id="WP_166652051.1">
    <property type="nucleotide sequence ID" value="NZ_SNXS01000004.1"/>
</dbReference>
<accession>A0A4R6QLU0</accession>
<evidence type="ECO:0000259" key="2">
    <source>
        <dbReference type="Pfam" id="PF07589"/>
    </source>
</evidence>
<keyword evidence="1" id="KW-0732">Signal</keyword>